<dbReference type="PROSITE" id="PS00629">
    <property type="entry name" value="IMP_1"/>
    <property type="match status" value="1"/>
</dbReference>
<feature type="binding site" evidence="12">
    <location>
        <position position="101"/>
    </location>
    <ligand>
        <name>Mg(2+)</name>
        <dbReference type="ChEBI" id="CHEBI:18420"/>
        <label>1</label>
        <note>catalytic</note>
    </ligand>
</feature>
<comment type="catalytic activity">
    <reaction evidence="10">
        <text>L-histidinol phosphate + H2O = L-histidinol + phosphate</text>
        <dbReference type="Rhea" id="RHEA:14465"/>
        <dbReference type="ChEBI" id="CHEBI:15377"/>
        <dbReference type="ChEBI" id="CHEBI:43474"/>
        <dbReference type="ChEBI" id="CHEBI:57699"/>
        <dbReference type="ChEBI" id="CHEBI:57980"/>
        <dbReference type="EC" id="3.1.3.15"/>
    </reaction>
</comment>
<dbReference type="Gene3D" id="3.40.190.80">
    <property type="match status" value="1"/>
</dbReference>
<comment type="pathway">
    <text evidence="2">Amino-acid biosynthesis; L-histidine biosynthesis; L-histidine from 5-phospho-alpha-D-ribose 1-diphosphate: step 8/9.</text>
</comment>
<accession>A0A4R2LC64</accession>
<evidence type="ECO:0000256" key="10">
    <source>
        <dbReference type="ARBA" id="ARBA00049158"/>
    </source>
</evidence>
<dbReference type="GO" id="GO:0046872">
    <property type="term" value="F:metal ion binding"/>
    <property type="evidence" value="ECO:0007669"/>
    <property type="project" value="UniProtKB-KW"/>
</dbReference>
<dbReference type="EMBL" id="SLWY01000006">
    <property type="protein sequence ID" value="TCO82025.1"/>
    <property type="molecule type" value="Genomic_DNA"/>
</dbReference>
<dbReference type="InterPro" id="IPR020583">
    <property type="entry name" value="Inositol_monoP_metal-BS"/>
</dbReference>
<dbReference type="FunFam" id="3.30.540.10:FF:000030">
    <property type="entry name" value="Inositol monophosphatase"/>
    <property type="match status" value="1"/>
</dbReference>
<proteinExistence type="inferred from homology"/>
<dbReference type="Proteomes" id="UP000295765">
    <property type="component" value="Unassembled WGS sequence"/>
</dbReference>
<evidence type="ECO:0000256" key="1">
    <source>
        <dbReference type="ARBA" id="ARBA00001946"/>
    </source>
</evidence>
<name>A0A4R2LC64_9GAMM</name>
<comment type="similarity">
    <text evidence="3">Belongs to the inositol monophosphatase superfamily.</text>
</comment>
<evidence type="ECO:0000256" key="7">
    <source>
        <dbReference type="ARBA" id="ARBA00022801"/>
    </source>
</evidence>
<sequence length="278" mass="29228">MPATLPRSTPIALSDAQLSAYTAFAHALADAAGAAIRPHFRARLAVDDKGGTRGYDPVTIADRAAEDAMCRLITATHPDHGVFGEEHGARAGSTGLTWVLDPIDGTRAFITGMPLWGTLIALYDGSRPVLGVMDQPYTGERFVGSRFGAELVTREGRTALAVRPCAGLGEAVLYSTHPDLFVPGAERAAFDALCKQVRMTRYSGDCYAYCMLAAGHLDLIVESGLQPYDVAALIPIIEAAGGHITDWHGGPCHDGGRVLAAGDARVHAQALAALAQVP</sequence>
<dbReference type="Gene3D" id="3.30.540.10">
    <property type="entry name" value="Fructose-1,6-Bisphosphatase, subunit A, domain 1"/>
    <property type="match status" value="1"/>
</dbReference>
<dbReference type="GO" id="GO:0004401">
    <property type="term" value="F:histidinol-phosphatase activity"/>
    <property type="evidence" value="ECO:0007669"/>
    <property type="project" value="UniProtKB-UniRule"/>
</dbReference>
<evidence type="ECO:0000256" key="9">
    <source>
        <dbReference type="ARBA" id="ARBA00023102"/>
    </source>
</evidence>
<evidence type="ECO:0000256" key="5">
    <source>
        <dbReference type="ARBA" id="ARBA00022605"/>
    </source>
</evidence>
<feature type="binding site" evidence="12">
    <location>
        <position position="85"/>
    </location>
    <ligand>
        <name>Mg(2+)</name>
        <dbReference type="ChEBI" id="CHEBI:18420"/>
        <label>1</label>
        <note>catalytic</note>
    </ligand>
</feature>
<evidence type="ECO:0000256" key="8">
    <source>
        <dbReference type="ARBA" id="ARBA00022842"/>
    </source>
</evidence>
<keyword evidence="8 12" id="KW-0460">Magnesium</keyword>
<dbReference type="GO" id="GO:0000105">
    <property type="term" value="P:L-histidine biosynthetic process"/>
    <property type="evidence" value="ECO:0007669"/>
    <property type="project" value="UniProtKB-UniRule"/>
</dbReference>
<dbReference type="InterPro" id="IPR011809">
    <property type="entry name" value="His_9_proposed"/>
</dbReference>
<dbReference type="CDD" id="cd01641">
    <property type="entry name" value="Bacterial_IMPase_like_1"/>
    <property type="match status" value="1"/>
</dbReference>
<evidence type="ECO:0000313" key="13">
    <source>
        <dbReference type="EMBL" id="TCO82025.1"/>
    </source>
</evidence>
<dbReference type="NCBIfam" id="TIGR02067">
    <property type="entry name" value="his_9_HisN"/>
    <property type="match status" value="1"/>
</dbReference>
<feature type="binding site" evidence="12">
    <location>
        <position position="229"/>
    </location>
    <ligand>
        <name>Mg(2+)</name>
        <dbReference type="ChEBI" id="CHEBI:18420"/>
        <label>1</label>
        <note>catalytic</note>
    </ligand>
</feature>
<protein>
    <recommendedName>
        <fullName evidence="4 11">Histidinol-phosphatase</fullName>
        <ecNumber evidence="4 11">3.1.3.15</ecNumber>
    </recommendedName>
</protein>
<keyword evidence="14" id="KW-1185">Reference proteome</keyword>
<dbReference type="AlphaFoldDB" id="A0A4R2LC64"/>
<dbReference type="UniPathway" id="UPA00031">
    <property type="reaction ID" value="UER00013"/>
</dbReference>
<dbReference type="PRINTS" id="PR00377">
    <property type="entry name" value="IMPHPHTASES"/>
</dbReference>
<keyword evidence="6 12" id="KW-0479">Metal-binding</keyword>
<evidence type="ECO:0000256" key="4">
    <source>
        <dbReference type="ARBA" id="ARBA00013085"/>
    </source>
</evidence>
<evidence type="ECO:0000256" key="3">
    <source>
        <dbReference type="ARBA" id="ARBA00009759"/>
    </source>
</evidence>
<gene>
    <name evidence="13" type="ORF">EV699_106120</name>
</gene>
<reference evidence="13 14" key="1">
    <citation type="submission" date="2019-03" db="EMBL/GenBank/DDBJ databases">
        <title>Genomic Encyclopedia of Type Strains, Phase IV (KMG-IV): sequencing the most valuable type-strain genomes for metagenomic binning, comparative biology and taxonomic classification.</title>
        <authorList>
            <person name="Goeker M."/>
        </authorList>
    </citation>
    <scope>NUCLEOTIDE SEQUENCE [LARGE SCALE GENOMIC DNA]</scope>
    <source>
        <strain evidence="13 14">DSM 25287</strain>
    </source>
</reference>
<dbReference type="InterPro" id="IPR000760">
    <property type="entry name" value="Inositol_monophosphatase-like"/>
</dbReference>
<keyword evidence="9" id="KW-0368">Histidine biosynthesis</keyword>
<evidence type="ECO:0000256" key="11">
    <source>
        <dbReference type="NCBIfam" id="TIGR02067"/>
    </source>
</evidence>
<evidence type="ECO:0000256" key="12">
    <source>
        <dbReference type="PIRSR" id="PIRSR600760-2"/>
    </source>
</evidence>
<dbReference type="EC" id="3.1.3.15" evidence="4 11"/>
<evidence type="ECO:0000313" key="14">
    <source>
        <dbReference type="Proteomes" id="UP000295765"/>
    </source>
</evidence>
<evidence type="ECO:0000256" key="6">
    <source>
        <dbReference type="ARBA" id="ARBA00022723"/>
    </source>
</evidence>
<dbReference type="PANTHER" id="PTHR43200">
    <property type="entry name" value="PHOSPHATASE"/>
    <property type="match status" value="1"/>
</dbReference>
<organism evidence="13 14">
    <name type="scientific">Plasticicumulans lactativorans</name>
    <dbReference type="NCBI Taxonomy" id="1133106"/>
    <lineage>
        <taxon>Bacteria</taxon>
        <taxon>Pseudomonadati</taxon>
        <taxon>Pseudomonadota</taxon>
        <taxon>Gammaproteobacteria</taxon>
        <taxon>Candidatus Competibacteraceae</taxon>
        <taxon>Plasticicumulans</taxon>
    </lineage>
</organism>
<feature type="binding site" evidence="12">
    <location>
        <position position="103"/>
    </location>
    <ligand>
        <name>Mg(2+)</name>
        <dbReference type="ChEBI" id="CHEBI:18420"/>
        <label>1</label>
        <note>catalytic</note>
    </ligand>
</feature>
<keyword evidence="5" id="KW-0028">Amino-acid biosynthesis</keyword>
<comment type="caution">
    <text evidence="13">The sequence shown here is derived from an EMBL/GenBank/DDBJ whole genome shotgun (WGS) entry which is preliminary data.</text>
</comment>
<feature type="binding site" evidence="12">
    <location>
        <position position="104"/>
    </location>
    <ligand>
        <name>Mg(2+)</name>
        <dbReference type="ChEBI" id="CHEBI:18420"/>
        <label>1</label>
        <note>catalytic</note>
    </ligand>
</feature>
<comment type="cofactor">
    <cofactor evidence="1 12">
        <name>Mg(2+)</name>
        <dbReference type="ChEBI" id="CHEBI:18420"/>
    </cofactor>
</comment>
<dbReference type="InterPro" id="IPR051090">
    <property type="entry name" value="Inositol_monoP_superfamily"/>
</dbReference>
<evidence type="ECO:0000256" key="2">
    <source>
        <dbReference type="ARBA" id="ARBA00004970"/>
    </source>
</evidence>
<keyword evidence="7" id="KW-0378">Hydrolase</keyword>
<dbReference type="PANTHER" id="PTHR43200:SF6">
    <property type="entry name" value="3'(2'),5'-BISPHOSPHATE NUCLEOTIDASE"/>
    <property type="match status" value="1"/>
</dbReference>
<dbReference type="SUPFAM" id="SSF56655">
    <property type="entry name" value="Carbohydrate phosphatase"/>
    <property type="match status" value="1"/>
</dbReference>
<dbReference type="Pfam" id="PF00459">
    <property type="entry name" value="Inositol_P"/>
    <property type="match status" value="1"/>
</dbReference>